<organism evidence="1 2">
    <name type="scientific">Phlebotomus papatasi</name>
    <name type="common">Sandfly</name>
    <dbReference type="NCBI Taxonomy" id="29031"/>
    <lineage>
        <taxon>Eukaryota</taxon>
        <taxon>Metazoa</taxon>
        <taxon>Ecdysozoa</taxon>
        <taxon>Arthropoda</taxon>
        <taxon>Hexapoda</taxon>
        <taxon>Insecta</taxon>
        <taxon>Pterygota</taxon>
        <taxon>Neoptera</taxon>
        <taxon>Endopterygota</taxon>
        <taxon>Diptera</taxon>
        <taxon>Nematocera</taxon>
        <taxon>Psychodoidea</taxon>
        <taxon>Psychodidae</taxon>
        <taxon>Phlebotomus</taxon>
        <taxon>Phlebotomus</taxon>
    </lineage>
</organism>
<dbReference type="EMBL" id="AJVK01001358">
    <property type="status" value="NOT_ANNOTATED_CDS"/>
    <property type="molecule type" value="Genomic_DNA"/>
</dbReference>
<dbReference type="Pfam" id="PF15972">
    <property type="entry name" value="Unpaired"/>
    <property type="match status" value="1"/>
</dbReference>
<evidence type="ECO:0000313" key="2">
    <source>
        <dbReference type="Proteomes" id="UP000092462"/>
    </source>
</evidence>
<protein>
    <submittedName>
        <fullName evidence="1">Uncharacterized protein</fullName>
    </submittedName>
</protein>
<reference evidence="1" key="1">
    <citation type="submission" date="2022-08" db="UniProtKB">
        <authorList>
            <consortium name="EnsemblMetazoa"/>
        </authorList>
    </citation>
    <scope>IDENTIFICATION</scope>
    <source>
        <strain evidence="1">Israel</strain>
    </source>
</reference>
<dbReference type="GO" id="GO:0001700">
    <property type="term" value="P:embryonic development via the syncytial blastoderm"/>
    <property type="evidence" value="ECO:0007669"/>
    <property type="project" value="InterPro"/>
</dbReference>
<accession>A0A1B0DMI1</accession>
<dbReference type="EnsemblMetazoa" id="PPAI009573-RA">
    <property type="protein sequence ID" value="PPAI009573-PA"/>
    <property type="gene ID" value="PPAI009573"/>
</dbReference>
<proteinExistence type="predicted"/>
<sequence>MKAIHRDLQIYIGVFNRLYELQKDENRMENEKSDILDQLKELREKTRELLCFMEDMLNGTDSMRIRVKYISDSVMKKKVNTIETQSLHMDISSVPYIRNS</sequence>
<dbReference type="GO" id="GO:0007259">
    <property type="term" value="P:cell surface receptor signaling pathway via JAK-STAT"/>
    <property type="evidence" value="ECO:0007669"/>
    <property type="project" value="InterPro"/>
</dbReference>
<dbReference type="Proteomes" id="UP000092462">
    <property type="component" value="Unassembled WGS sequence"/>
</dbReference>
<name>A0A1B0DMI1_PHLPP</name>
<dbReference type="VEuPathDB" id="VectorBase:PPAPM1_003557"/>
<evidence type="ECO:0000313" key="1">
    <source>
        <dbReference type="EnsemblMetazoa" id="PPAI009573-PA"/>
    </source>
</evidence>
<dbReference type="InterPro" id="IPR031901">
    <property type="entry name" value="Unpaired"/>
</dbReference>
<dbReference type="VEuPathDB" id="VectorBase:PPAI009573"/>
<dbReference type="AlphaFoldDB" id="A0A1B0DMI1"/>
<keyword evidence="2" id="KW-1185">Reference proteome</keyword>